<dbReference type="SUPFAM" id="SSF53067">
    <property type="entry name" value="Actin-like ATPase domain"/>
    <property type="match status" value="1"/>
</dbReference>
<dbReference type="AlphaFoldDB" id="A0A0R0D928"/>
<reference evidence="6 7" key="1">
    <citation type="submission" date="2015-05" db="EMBL/GenBank/DDBJ databases">
        <title>Genome sequencing and analysis of members of genus Stenotrophomonas.</title>
        <authorList>
            <person name="Patil P.P."/>
            <person name="Midha S."/>
            <person name="Patil P.B."/>
        </authorList>
    </citation>
    <scope>NUCLEOTIDE SEQUENCE [LARGE SCALE GENOMIC DNA]</scope>
    <source>
        <strain evidence="6 7">DSM 24757</strain>
    </source>
</reference>
<name>A0A0R0D928_9GAMM</name>
<protein>
    <recommendedName>
        <fullName evidence="8">Glucokinase</fullName>
    </recommendedName>
</protein>
<keyword evidence="4" id="KW-0067">ATP-binding</keyword>
<dbReference type="Gene3D" id="3.30.420.40">
    <property type="match status" value="1"/>
</dbReference>
<dbReference type="Proteomes" id="UP000050956">
    <property type="component" value="Unassembled WGS sequence"/>
</dbReference>
<dbReference type="OrthoDB" id="9800595at2"/>
<evidence type="ECO:0000313" key="7">
    <source>
        <dbReference type="Proteomes" id="UP000050956"/>
    </source>
</evidence>
<dbReference type="PANTHER" id="PTHR47690:SF1">
    <property type="entry name" value="GLUCOKINASE"/>
    <property type="match status" value="1"/>
</dbReference>
<sequence>MPVLSVSAALPPPAPSHRLLVADIGGTHARFAWADRHGQLASHCRTAVASHPDLRTALAQCVPDAGQASALCLGVAGQIDAQGNARSANLRWAVSAPALQQQLGVPTTVINDFQALALGCSPLGADAGTLVHGPAQAAAGDVRLVIGPGTGLGCATVLAGNRVRVLAGEAGQIALAAGNARQAAVIEQLRAVARDGHVSVEQAVSGPGLLAVYRALCTLEGHPPAHDGPEAVSAAALPGSDPLAGEALRLFCQWLGGFAADMAMAVNADSVWLAGGIVPQLAAGLDAHGFNQAFVQRGVLAPWLAQRPVRVIEHGQLALSGAALALG</sequence>
<dbReference type="InterPro" id="IPR043129">
    <property type="entry name" value="ATPase_NBD"/>
</dbReference>
<keyword evidence="2" id="KW-0547">Nucleotide-binding</keyword>
<dbReference type="PANTHER" id="PTHR47690">
    <property type="entry name" value="GLUCOKINASE"/>
    <property type="match status" value="1"/>
</dbReference>
<dbReference type="GO" id="GO:0004340">
    <property type="term" value="F:glucokinase activity"/>
    <property type="evidence" value="ECO:0007669"/>
    <property type="project" value="InterPro"/>
</dbReference>
<evidence type="ECO:0000256" key="2">
    <source>
        <dbReference type="ARBA" id="ARBA00022741"/>
    </source>
</evidence>
<dbReference type="STRING" id="336566.ABB30_04590"/>
<dbReference type="GO" id="GO:0005829">
    <property type="term" value="C:cytosol"/>
    <property type="evidence" value="ECO:0007669"/>
    <property type="project" value="TreeGrafter"/>
</dbReference>
<evidence type="ECO:0000256" key="3">
    <source>
        <dbReference type="ARBA" id="ARBA00022777"/>
    </source>
</evidence>
<comment type="similarity">
    <text evidence="5">Belongs to the bacterial glucokinase family.</text>
</comment>
<organism evidence="6 7">
    <name type="scientific">Stenotrophomonas ginsengisoli</name>
    <dbReference type="NCBI Taxonomy" id="336566"/>
    <lineage>
        <taxon>Bacteria</taxon>
        <taxon>Pseudomonadati</taxon>
        <taxon>Pseudomonadota</taxon>
        <taxon>Gammaproteobacteria</taxon>
        <taxon>Lysobacterales</taxon>
        <taxon>Lysobacteraceae</taxon>
        <taxon>Stenotrophomonas</taxon>
    </lineage>
</organism>
<dbReference type="Pfam" id="PF02685">
    <property type="entry name" value="Glucokinase"/>
    <property type="match status" value="1"/>
</dbReference>
<dbReference type="CDD" id="cd24008">
    <property type="entry name" value="ASKHA_NBD_GLK"/>
    <property type="match status" value="1"/>
</dbReference>
<dbReference type="GO" id="GO:0006096">
    <property type="term" value="P:glycolytic process"/>
    <property type="evidence" value="ECO:0007669"/>
    <property type="project" value="InterPro"/>
</dbReference>
<accession>A0A0R0D928</accession>
<proteinExistence type="inferred from homology"/>
<dbReference type="PATRIC" id="fig|336566.3.peg.257"/>
<evidence type="ECO:0000256" key="5">
    <source>
        <dbReference type="RuleBase" id="RU004046"/>
    </source>
</evidence>
<evidence type="ECO:0008006" key="8">
    <source>
        <dbReference type="Google" id="ProtNLM"/>
    </source>
</evidence>
<keyword evidence="3" id="KW-0418">Kinase</keyword>
<dbReference type="GO" id="GO:0005536">
    <property type="term" value="F:D-glucose binding"/>
    <property type="evidence" value="ECO:0007669"/>
    <property type="project" value="InterPro"/>
</dbReference>
<evidence type="ECO:0000313" key="6">
    <source>
        <dbReference type="EMBL" id="KRG78331.1"/>
    </source>
</evidence>
<dbReference type="EMBL" id="LDJM01000011">
    <property type="protein sequence ID" value="KRG78331.1"/>
    <property type="molecule type" value="Genomic_DNA"/>
</dbReference>
<keyword evidence="1" id="KW-0808">Transferase</keyword>
<evidence type="ECO:0000256" key="1">
    <source>
        <dbReference type="ARBA" id="ARBA00022679"/>
    </source>
</evidence>
<evidence type="ECO:0000256" key="4">
    <source>
        <dbReference type="ARBA" id="ARBA00022840"/>
    </source>
</evidence>
<dbReference type="InterPro" id="IPR003836">
    <property type="entry name" value="Glucokinase"/>
</dbReference>
<dbReference type="InterPro" id="IPR050201">
    <property type="entry name" value="Bacterial_glucokinase"/>
</dbReference>
<keyword evidence="7" id="KW-1185">Reference proteome</keyword>
<comment type="caution">
    <text evidence="6">The sequence shown here is derived from an EMBL/GenBank/DDBJ whole genome shotgun (WGS) entry which is preliminary data.</text>
</comment>
<dbReference type="Gene3D" id="3.40.367.20">
    <property type="match status" value="1"/>
</dbReference>
<gene>
    <name evidence="6" type="ORF">ABB30_04590</name>
</gene>
<dbReference type="GO" id="GO:0005524">
    <property type="term" value="F:ATP binding"/>
    <property type="evidence" value="ECO:0007669"/>
    <property type="project" value="UniProtKB-KW"/>
</dbReference>